<organism evidence="1 2">
    <name type="scientific">Chara braunii</name>
    <name type="common">Braun's stonewort</name>
    <dbReference type="NCBI Taxonomy" id="69332"/>
    <lineage>
        <taxon>Eukaryota</taxon>
        <taxon>Viridiplantae</taxon>
        <taxon>Streptophyta</taxon>
        <taxon>Charophyceae</taxon>
        <taxon>Charales</taxon>
        <taxon>Characeae</taxon>
        <taxon>Chara</taxon>
    </lineage>
</organism>
<name>A0A388KSH5_CHABU</name>
<accession>A0A388KSH5</accession>
<evidence type="ECO:0000313" key="1">
    <source>
        <dbReference type="EMBL" id="GBG72997.1"/>
    </source>
</evidence>
<keyword evidence="2" id="KW-1185">Reference proteome</keyword>
<gene>
    <name evidence="1" type="ORF">CBR_g12716</name>
</gene>
<sequence>MITASLNLGIDPVWVSHSRPPLIHGFPNNRLTYAECNDTHHTRGLDENVISIRLASCGVEERMWLW</sequence>
<dbReference type="Proteomes" id="UP000265515">
    <property type="component" value="Unassembled WGS sequence"/>
</dbReference>
<reference evidence="1 2" key="1">
    <citation type="journal article" date="2018" name="Cell">
        <title>The Chara Genome: Secondary Complexity and Implications for Plant Terrestrialization.</title>
        <authorList>
            <person name="Nishiyama T."/>
            <person name="Sakayama H."/>
            <person name="Vries J.D."/>
            <person name="Buschmann H."/>
            <person name="Saint-Marcoux D."/>
            <person name="Ullrich K.K."/>
            <person name="Haas F.B."/>
            <person name="Vanderstraeten L."/>
            <person name="Becker D."/>
            <person name="Lang D."/>
            <person name="Vosolsobe S."/>
            <person name="Rombauts S."/>
            <person name="Wilhelmsson P.K.I."/>
            <person name="Janitza P."/>
            <person name="Kern R."/>
            <person name="Heyl A."/>
            <person name="Rumpler F."/>
            <person name="Villalobos L.I.A.C."/>
            <person name="Clay J.M."/>
            <person name="Skokan R."/>
            <person name="Toyoda A."/>
            <person name="Suzuki Y."/>
            <person name="Kagoshima H."/>
            <person name="Schijlen E."/>
            <person name="Tajeshwar N."/>
            <person name="Catarino B."/>
            <person name="Hetherington A.J."/>
            <person name="Saltykova A."/>
            <person name="Bonnot C."/>
            <person name="Breuninger H."/>
            <person name="Symeonidi A."/>
            <person name="Radhakrishnan G.V."/>
            <person name="Van Nieuwerburgh F."/>
            <person name="Deforce D."/>
            <person name="Chang C."/>
            <person name="Karol K.G."/>
            <person name="Hedrich R."/>
            <person name="Ulvskov P."/>
            <person name="Glockner G."/>
            <person name="Delwiche C.F."/>
            <person name="Petrasek J."/>
            <person name="Van de Peer Y."/>
            <person name="Friml J."/>
            <person name="Beilby M."/>
            <person name="Dolan L."/>
            <person name="Kohara Y."/>
            <person name="Sugano S."/>
            <person name="Fujiyama A."/>
            <person name="Delaux P.-M."/>
            <person name="Quint M."/>
            <person name="TheiBen G."/>
            <person name="Hagemann M."/>
            <person name="Harholt J."/>
            <person name="Dunand C."/>
            <person name="Zachgo S."/>
            <person name="Langdale J."/>
            <person name="Maumus F."/>
            <person name="Straeten D.V.D."/>
            <person name="Gould S.B."/>
            <person name="Rensing S.A."/>
        </authorList>
    </citation>
    <scope>NUCLEOTIDE SEQUENCE [LARGE SCALE GENOMIC DNA]</scope>
    <source>
        <strain evidence="1 2">S276</strain>
    </source>
</reference>
<protein>
    <submittedName>
        <fullName evidence="1">Uncharacterized protein</fullName>
    </submittedName>
</protein>
<dbReference type="EMBL" id="BFEA01000175">
    <property type="protein sequence ID" value="GBG72997.1"/>
    <property type="molecule type" value="Genomic_DNA"/>
</dbReference>
<comment type="caution">
    <text evidence="1">The sequence shown here is derived from an EMBL/GenBank/DDBJ whole genome shotgun (WGS) entry which is preliminary data.</text>
</comment>
<dbReference type="AlphaFoldDB" id="A0A388KSH5"/>
<proteinExistence type="predicted"/>
<dbReference type="Gramene" id="GBG72997">
    <property type="protein sequence ID" value="GBG72997"/>
    <property type="gene ID" value="CBR_g12716"/>
</dbReference>
<evidence type="ECO:0000313" key="2">
    <source>
        <dbReference type="Proteomes" id="UP000265515"/>
    </source>
</evidence>